<dbReference type="Pfam" id="PF10557">
    <property type="entry name" value="Cullin_Nedd8"/>
    <property type="match status" value="1"/>
</dbReference>
<dbReference type="GO" id="GO:0006511">
    <property type="term" value="P:ubiquitin-dependent protein catabolic process"/>
    <property type="evidence" value="ECO:0007669"/>
    <property type="project" value="InterPro"/>
</dbReference>
<dbReference type="EMBL" id="RRYP01004341">
    <property type="protein sequence ID" value="TNV82947.1"/>
    <property type="molecule type" value="Genomic_DNA"/>
</dbReference>
<dbReference type="PROSITE" id="PS01256">
    <property type="entry name" value="CULLIN_1"/>
    <property type="match status" value="1"/>
</dbReference>
<dbReference type="InterPro" id="IPR059120">
    <property type="entry name" value="Cullin-like_AB"/>
</dbReference>
<evidence type="ECO:0000259" key="6">
    <source>
        <dbReference type="PROSITE" id="PS50069"/>
    </source>
</evidence>
<evidence type="ECO:0000256" key="3">
    <source>
        <dbReference type="ARBA" id="ARBA00022843"/>
    </source>
</evidence>
<comment type="similarity">
    <text evidence="1 4 5">Belongs to the cullin family.</text>
</comment>
<dbReference type="InterPro" id="IPR036388">
    <property type="entry name" value="WH-like_DNA-bd_sf"/>
</dbReference>
<dbReference type="FunFam" id="1.10.10.10:FF:000014">
    <property type="entry name" value="Cullin 1"/>
    <property type="match status" value="1"/>
</dbReference>
<dbReference type="FunFam" id="1.20.1310.10:FF:000002">
    <property type="entry name" value="cullin-3 isoform X1"/>
    <property type="match status" value="1"/>
</dbReference>
<dbReference type="GO" id="GO:0031461">
    <property type="term" value="C:cullin-RING ubiquitin ligase complex"/>
    <property type="evidence" value="ECO:0007669"/>
    <property type="project" value="InterPro"/>
</dbReference>
<dbReference type="Pfam" id="PF00888">
    <property type="entry name" value="Cullin"/>
    <property type="match status" value="1"/>
</dbReference>
<dbReference type="AlphaFoldDB" id="A0A8J8NWL3"/>
<accession>A0A8J8NWL3</accession>
<organism evidence="7 8">
    <name type="scientific">Halteria grandinella</name>
    <dbReference type="NCBI Taxonomy" id="5974"/>
    <lineage>
        <taxon>Eukaryota</taxon>
        <taxon>Sar</taxon>
        <taxon>Alveolata</taxon>
        <taxon>Ciliophora</taxon>
        <taxon>Intramacronucleata</taxon>
        <taxon>Spirotrichea</taxon>
        <taxon>Stichotrichia</taxon>
        <taxon>Sporadotrichida</taxon>
        <taxon>Halteriidae</taxon>
        <taxon>Halteria</taxon>
    </lineage>
</organism>
<protein>
    <recommendedName>
        <fullName evidence="6">Cullin family profile domain-containing protein</fullName>
    </recommendedName>
</protein>
<dbReference type="PROSITE" id="PS50069">
    <property type="entry name" value="CULLIN_2"/>
    <property type="match status" value="1"/>
</dbReference>
<feature type="domain" description="Cullin family profile" evidence="6">
    <location>
        <begin position="378"/>
        <end position="614"/>
    </location>
</feature>
<dbReference type="SUPFAM" id="SSF74788">
    <property type="entry name" value="Cullin repeat-like"/>
    <property type="match status" value="1"/>
</dbReference>
<dbReference type="InterPro" id="IPR036317">
    <property type="entry name" value="Cullin_homology_sf"/>
</dbReference>
<dbReference type="SUPFAM" id="SSF46785">
    <property type="entry name" value="Winged helix' DNA-binding domain"/>
    <property type="match status" value="1"/>
</dbReference>
<comment type="caution">
    <text evidence="7">The sequence shown here is derived from an EMBL/GenBank/DDBJ whole genome shotgun (WGS) entry which is preliminary data.</text>
</comment>
<name>A0A8J8NWL3_HALGN</name>
<dbReference type="PANTHER" id="PTHR11932">
    <property type="entry name" value="CULLIN"/>
    <property type="match status" value="1"/>
</dbReference>
<dbReference type="Proteomes" id="UP000785679">
    <property type="component" value="Unassembled WGS sequence"/>
</dbReference>
<dbReference type="SMART" id="SM00884">
    <property type="entry name" value="Cullin_Nedd8"/>
    <property type="match status" value="1"/>
</dbReference>
<sequence length="748" mass="87955">MRDTNWSQEQALQHWNTIREAIHKIYQQQASQLSYEELYRTAYSLVIHKHGELLYTGIKNTTVELLQPMIERLLKCGDEDLLKRMNEMWKQVKLCIIMIKDILMYMDRNYVPKLKLLSMDQLQTSQFKNYVILNQQIRHKLISKLLSEIEKERNGHIVDDSALRLTIHMLVELSSGSSSSSGNGQQSQPITHSKRLYEHEFEKPFINETQNYYKLESNSQITGSSCYAYLQRANQRLNEEIDRLHKYLDSSTERQLINTFLKEYIENHALTLITMENSGLIMMIRNEKYEEIHLMYELFQRVPDAFSALSKHLSAYIVSEGQKLISDDKMKPDEFVAQVIALREKMMNIHSRSFGKDSNIELTVKCSFENFINQESEKTAMSLVYYLDDQFKKDFKSLQDGEINERLDRVIKIFRYLQDKDVFEGFYKVSLSKRLLDIRGSGAQIPLEDAEKLLVLKLKEECGFQFTQKLEVMFKDIKMSEDTMAEFRGHALAKQINFELQVKVLTTGNWPNEQKDQSGIIQNLPREIQFSMQNFNKFYNNKHTGRALHWKPSLGYADIKATLGDSVKHELQTSTFQMSILMLFNSNQQLTYQQLLSQTQITDLDMKCHIIPLLQLKILQKANPANPTQSVKEFNSADVYTINMGFRHNMYKIRVPIVHAKENKQIEKAEVSDKVDEDRRHMIEATIVMVMKTRRKIEHNALITEATKILQQMFCPDPLMIKKRIESLIDREYMERDNEDRRFYKYIA</sequence>
<dbReference type="InterPro" id="IPR045093">
    <property type="entry name" value="Cullin"/>
</dbReference>
<dbReference type="InterPro" id="IPR016157">
    <property type="entry name" value="Cullin_CS"/>
</dbReference>
<proteinExistence type="inferred from homology"/>
<keyword evidence="8" id="KW-1185">Reference proteome</keyword>
<dbReference type="Gene3D" id="3.30.230.130">
    <property type="entry name" value="Cullin, Chain C, Domain 2"/>
    <property type="match status" value="1"/>
</dbReference>
<evidence type="ECO:0000313" key="8">
    <source>
        <dbReference type="Proteomes" id="UP000785679"/>
    </source>
</evidence>
<dbReference type="InterPro" id="IPR016158">
    <property type="entry name" value="Cullin_homology"/>
</dbReference>
<dbReference type="Gene3D" id="1.10.10.10">
    <property type="entry name" value="Winged helix-like DNA-binding domain superfamily/Winged helix DNA-binding domain"/>
    <property type="match status" value="1"/>
</dbReference>
<keyword evidence="2" id="KW-1017">Isopeptide bond</keyword>
<dbReference type="InterPro" id="IPR036390">
    <property type="entry name" value="WH_DNA-bd_sf"/>
</dbReference>
<dbReference type="SMART" id="SM00182">
    <property type="entry name" value="CULLIN"/>
    <property type="match status" value="1"/>
</dbReference>
<evidence type="ECO:0000313" key="7">
    <source>
        <dbReference type="EMBL" id="TNV82947.1"/>
    </source>
</evidence>
<keyword evidence="3" id="KW-0832">Ubl conjugation</keyword>
<dbReference type="InterPro" id="IPR019559">
    <property type="entry name" value="Cullin_neddylation_domain"/>
</dbReference>
<dbReference type="OrthoDB" id="27073at2759"/>
<evidence type="ECO:0000256" key="5">
    <source>
        <dbReference type="RuleBase" id="RU003829"/>
    </source>
</evidence>
<evidence type="ECO:0000256" key="1">
    <source>
        <dbReference type="ARBA" id="ARBA00006019"/>
    </source>
</evidence>
<dbReference type="Gene3D" id="1.20.1310.10">
    <property type="entry name" value="Cullin Repeats"/>
    <property type="match status" value="4"/>
</dbReference>
<reference evidence="7" key="1">
    <citation type="submission" date="2019-06" db="EMBL/GenBank/DDBJ databases">
        <authorList>
            <person name="Zheng W."/>
        </authorList>
    </citation>
    <scope>NUCLEOTIDE SEQUENCE</scope>
    <source>
        <strain evidence="7">QDHG01</strain>
    </source>
</reference>
<gene>
    <name evidence="7" type="ORF">FGO68_gene17089</name>
</gene>
<dbReference type="Pfam" id="PF26557">
    <property type="entry name" value="Cullin_AB"/>
    <property type="match status" value="1"/>
</dbReference>
<dbReference type="InterPro" id="IPR001373">
    <property type="entry name" value="Cullin_N"/>
</dbReference>
<dbReference type="InterPro" id="IPR016159">
    <property type="entry name" value="Cullin_repeat-like_dom_sf"/>
</dbReference>
<evidence type="ECO:0000256" key="4">
    <source>
        <dbReference type="PROSITE-ProRule" id="PRU00330"/>
    </source>
</evidence>
<dbReference type="GO" id="GO:0031625">
    <property type="term" value="F:ubiquitin protein ligase binding"/>
    <property type="evidence" value="ECO:0007669"/>
    <property type="project" value="InterPro"/>
</dbReference>
<dbReference type="FunFam" id="1.20.1310.10:FF:000001">
    <property type="entry name" value="Cullin 3"/>
    <property type="match status" value="1"/>
</dbReference>
<evidence type="ECO:0000256" key="2">
    <source>
        <dbReference type="ARBA" id="ARBA00022499"/>
    </source>
</evidence>
<dbReference type="SUPFAM" id="SSF75632">
    <property type="entry name" value="Cullin homology domain"/>
    <property type="match status" value="1"/>
</dbReference>